<evidence type="ECO:0000256" key="1">
    <source>
        <dbReference type="ARBA" id="ARBA00022475"/>
    </source>
</evidence>
<evidence type="ECO:0000313" key="8">
    <source>
        <dbReference type="EMBL" id="OGG64552.1"/>
    </source>
</evidence>
<reference evidence="8 9" key="1">
    <citation type="journal article" date="2016" name="Nat. Commun.">
        <title>Thousands of microbial genomes shed light on interconnected biogeochemical processes in an aquifer system.</title>
        <authorList>
            <person name="Anantharaman K."/>
            <person name="Brown C.T."/>
            <person name="Hug L.A."/>
            <person name="Sharon I."/>
            <person name="Castelle C.J."/>
            <person name="Probst A.J."/>
            <person name="Thomas B.C."/>
            <person name="Singh A."/>
            <person name="Wilkins M.J."/>
            <person name="Karaoz U."/>
            <person name="Brodie E.L."/>
            <person name="Williams K.H."/>
            <person name="Hubbard S.S."/>
            <person name="Banfield J.F."/>
        </authorList>
    </citation>
    <scope>NUCLEOTIDE SEQUENCE [LARGE SCALE GENOMIC DNA]</scope>
</reference>
<keyword evidence="1 7" id="KW-1003">Cell membrane</keyword>
<proteinExistence type="inferred from homology"/>
<comment type="function">
    <text evidence="7">Functions as a peptidoglycan terminase that cleaves nascent peptidoglycan strands endolytically to terminate their elongation.</text>
</comment>
<keyword evidence="5 7" id="KW-0456">Lyase</keyword>
<dbReference type="AlphaFoldDB" id="A0A1F6DU58"/>
<dbReference type="InterPro" id="IPR003770">
    <property type="entry name" value="MLTG-like"/>
</dbReference>
<dbReference type="STRING" id="1798496.A3C94_02800"/>
<dbReference type="PANTHER" id="PTHR30518:SF2">
    <property type="entry name" value="ENDOLYTIC MUREIN TRANSGLYCOSYLASE"/>
    <property type="match status" value="1"/>
</dbReference>
<keyword evidence="3 7" id="KW-1133">Transmembrane helix</keyword>
<dbReference type="EC" id="4.2.2.29" evidence="7"/>
<dbReference type="GO" id="GO:0009252">
    <property type="term" value="P:peptidoglycan biosynthetic process"/>
    <property type="evidence" value="ECO:0007669"/>
    <property type="project" value="UniProtKB-UniRule"/>
</dbReference>
<dbReference type="Pfam" id="PF02618">
    <property type="entry name" value="YceG"/>
    <property type="match status" value="1"/>
</dbReference>
<name>A0A1F6DU58_9BACT</name>
<dbReference type="GO" id="GO:0005886">
    <property type="term" value="C:plasma membrane"/>
    <property type="evidence" value="ECO:0007669"/>
    <property type="project" value="UniProtKB-UniRule"/>
</dbReference>
<protein>
    <recommendedName>
        <fullName evidence="7">Endolytic murein transglycosylase</fullName>
        <ecNumber evidence="7">4.2.2.29</ecNumber>
    </recommendedName>
    <alternativeName>
        <fullName evidence="7">Peptidoglycan lytic transglycosylase</fullName>
    </alternativeName>
    <alternativeName>
        <fullName evidence="7">Peptidoglycan polymerization terminase</fullName>
    </alternativeName>
</protein>
<dbReference type="Proteomes" id="UP000177232">
    <property type="component" value="Unassembled WGS sequence"/>
</dbReference>
<dbReference type="NCBIfam" id="TIGR00247">
    <property type="entry name" value="endolytic transglycosylase MltG"/>
    <property type="match status" value="1"/>
</dbReference>
<dbReference type="GO" id="GO:0071555">
    <property type="term" value="P:cell wall organization"/>
    <property type="evidence" value="ECO:0007669"/>
    <property type="project" value="UniProtKB-KW"/>
</dbReference>
<evidence type="ECO:0000256" key="7">
    <source>
        <dbReference type="HAMAP-Rule" id="MF_02065"/>
    </source>
</evidence>
<dbReference type="GO" id="GO:0008932">
    <property type="term" value="F:lytic endotransglycosylase activity"/>
    <property type="evidence" value="ECO:0007669"/>
    <property type="project" value="UniProtKB-UniRule"/>
</dbReference>
<gene>
    <name evidence="7" type="primary">mltG</name>
    <name evidence="8" type="ORF">A3C94_02800</name>
</gene>
<comment type="caution">
    <text evidence="8">The sequence shown here is derived from an EMBL/GenBank/DDBJ whole genome shotgun (WGS) entry which is preliminary data.</text>
</comment>
<dbReference type="Gene3D" id="3.30.1490.480">
    <property type="entry name" value="Endolytic murein transglycosylase"/>
    <property type="match status" value="1"/>
</dbReference>
<dbReference type="EMBL" id="MFLJ01000018">
    <property type="protein sequence ID" value="OGG64552.1"/>
    <property type="molecule type" value="Genomic_DNA"/>
</dbReference>
<sequence>MDVFKRNTPWIVTFALSLLLVGVYRGLFAAPADFPQENTVNIARGTSAPLVARALAEVRVIAHPSVLLFLLRVSGDSGNVQAGTYRFERRENVFTIANRLVTGAYGFPPVRVTFTEGTTVREMAAQLTEDFPGISTGDFLDKAGLYEGYLFPDTYLFPSSADAASVVAAMRANFNTKIASSSRDIAASGHTLSDIVIVASLIEKEARTIANKRIVAGILWNRLALGMPLQVDAVFGYIFNRDTYSPSFEDLKVDSPYNTYTHTGLPPGPISNPGFDSIDATLHPTKTDYLYYLTGSDNLMHYATTYAGHQANQRTYLP</sequence>
<evidence type="ECO:0000256" key="5">
    <source>
        <dbReference type="ARBA" id="ARBA00023239"/>
    </source>
</evidence>
<evidence type="ECO:0000256" key="2">
    <source>
        <dbReference type="ARBA" id="ARBA00022692"/>
    </source>
</evidence>
<dbReference type="HAMAP" id="MF_02065">
    <property type="entry name" value="MltG"/>
    <property type="match status" value="1"/>
</dbReference>
<feature type="site" description="Important for catalytic activity" evidence="7">
    <location>
        <position position="205"/>
    </location>
</feature>
<comment type="catalytic activity">
    <reaction evidence="7">
        <text>a peptidoglycan chain = a peptidoglycan chain with N-acetyl-1,6-anhydromuramyl-[peptide] at the reducing end + a peptidoglycan chain with N-acetylglucosamine at the non-reducing end.</text>
        <dbReference type="EC" id="4.2.2.29"/>
    </reaction>
</comment>
<dbReference type="PANTHER" id="PTHR30518">
    <property type="entry name" value="ENDOLYTIC MUREIN TRANSGLYCOSYLASE"/>
    <property type="match status" value="1"/>
</dbReference>
<evidence type="ECO:0000313" key="9">
    <source>
        <dbReference type="Proteomes" id="UP000177232"/>
    </source>
</evidence>
<keyword evidence="4 7" id="KW-0472">Membrane</keyword>
<evidence type="ECO:0000256" key="6">
    <source>
        <dbReference type="ARBA" id="ARBA00023316"/>
    </source>
</evidence>
<evidence type="ECO:0000256" key="4">
    <source>
        <dbReference type="ARBA" id="ARBA00023136"/>
    </source>
</evidence>
<evidence type="ECO:0000256" key="3">
    <source>
        <dbReference type="ARBA" id="ARBA00022989"/>
    </source>
</evidence>
<accession>A0A1F6DU58</accession>
<organism evidence="8 9">
    <name type="scientific">Candidatus Kaiserbacteria bacterium RIFCSPHIGHO2_02_FULL_55_17</name>
    <dbReference type="NCBI Taxonomy" id="1798496"/>
    <lineage>
        <taxon>Bacteria</taxon>
        <taxon>Candidatus Kaiseribacteriota</taxon>
    </lineage>
</organism>
<keyword evidence="6 7" id="KW-0961">Cell wall biogenesis/degradation</keyword>
<keyword evidence="2 7" id="KW-0812">Transmembrane</keyword>
<comment type="similarity">
    <text evidence="7">Belongs to the transglycosylase MltG family.</text>
</comment>